<dbReference type="EMBL" id="VAUP01000022">
    <property type="protein sequence ID" value="TLX42853.1"/>
    <property type="molecule type" value="Genomic_DNA"/>
</dbReference>
<organism evidence="1 2">
    <name type="scientific">Xanthobacter autotrophicus</name>
    <dbReference type="NCBI Taxonomy" id="280"/>
    <lineage>
        <taxon>Bacteria</taxon>
        <taxon>Pseudomonadati</taxon>
        <taxon>Pseudomonadota</taxon>
        <taxon>Alphaproteobacteria</taxon>
        <taxon>Hyphomicrobiales</taxon>
        <taxon>Xanthobacteraceae</taxon>
        <taxon>Xanthobacter</taxon>
    </lineage>
</organism>
<comment type="caution">
    <text evidence="1">The sequence shown here is derived from an EMBL/GenBank/DDBJ whole genome shotgun (WGS) entry which is preliminary data.</text>
</comment>
<gene>
    <name evidence="1" type="ORF">FBQ73_09290</name>
</gene>
<accession>A0A6C1KUK9</accession>
<dbReference type="OrthoDB" id="8443802at2"/>
<proteinExistence type="predicted"/>
<dbReference type="Proteomes" id="UP000305131">
    <property type="component" value="Unassembled WGS sequence"/>
</dbReference>
<evidence type="ECO:0000313" key="1">
    <source>
        <dbReference type="EMBL" id="TLX42853.1"/>
    </source>
</evidence>
<sequence>MQRTLPNPSVEIEARAWRLRFLDAPPDLNTDLGAADVIEVNEPRKVYAVAETVDPAAPPSRFDDVGGRSLALLWMPPLAFDGADSAWLEGIPLEGLKDGGRVVRAGLRTSRVVWTNARAVIYAPPDQFADARDALVRFTVLERDVCEIEAAMPDIWAEIRRTVKLSHTVTRGDVRRNSASVGAMTERVTELNRRALLDDTALEQMAPALSPASKRLFAELALQANLFDRLEALGEPLDFAFDYHEVVNNRLTEASQFFRSYRVDSWILAVLALELIATSYPYIERLFALN</sequence>
<reference evidence="1 2" key="1">
    <citation type="submission" date="2019-05" db="EMBL/GenBank/DDBJ databases">
        <authorList>
            <person name="Zhou X."/>
        </authorList>
    </citation>
    <scope>NUCLEOTIDE SEQUENCE [LARGE SCALE GENOMIC DNA]</scope>
    <source>
        <strain evidence="1 2">DSM 432</strain>
    </source>
</reference>
<evidence type="ECO:0000313" key="2">
    <source>
        <dbReference type="Proteomes" id="UP000305131"/>
    </source>
</evidence>
<protein>
    <recommendedName>
        <fullName evidence="3">DUF155 domain-containing protein</fullName>
    </recommendedName>
</protein>
<name>A0A6C1KUK9_XANAU</name>
<dbReference type="AlphaFoldDB" id="A0A6C1KUK9"/>
<dbReference type="GeneID" id="95773643"/>
<evidence type="ECO:0008006" key="3">
    <source>
        <dbReference type="Google" id="ProtNLM"/>
    </source>
</evidence>
<dbReference type="RefSeq" id="WP_138399213.1">
    <property type="nucleotide sequence ID" value="NZ_JBAFVI010000002.1"/>
</dbReference>